<organism evidence="1 2">
    <name type="scientific">Anaerosacchariphilus hominis</name>
    <dbReference type="NCBI Taxonomy" id="2763017"/>
    <lineage>
        <taxon>Bacteria</taxon>
        <taxon>Bacillati</taxon>
        <taxon>Bacillota</taxon>
        <taxon>Clostridia</taxon>
        <taxon>Lachnospirales</taxon>
        <taxon>Lachnospiraceae</taxon>
        <taxon>Anaerosacchariphilus</taxon>
    </lineage>
</organism>
<dbReference type="Pfam" id="PF08757">
    <property type="entry name" value="CotH"/>
    <property type="match status" value="1"/>
</dbReference>
<dbReference type="AlphaFoldDB" id="A0A923RLN3"/>
<dbReference type="GO" id="GO:0016301">
    <property type="term" value="F:kinase activity"/>
    <property type="evidence" value="ECO:0007669"/>
    <property type="project" value="UniProtKB-KW"/>
</dbReference>
<sequence>MIKRKKRICLVVTLFSLALVLVCMVVNQKTEPYTEAEIAFSVEENFLSESQELTLSAPVEADIYYTLDGSTPSNGSTRYRSPILLEAGEEVRGIPVRAVAYYGDGSTSEVCTRTYLTGTDISDRFSTLVVEITTDPGNLYDYDNGILVAGRLWDDYLAENPDAEATDRTPANFNLRGDASERSASVEMWTPDGNRIVSQNMGIRVHGGTSRGADMKSLRLIARKEYGERRLKAALFPDLTSEQTGSVIESYKRVLLRNHGNDQEFACLRNELCQRLAKDAGFPDTQSFRGAAVFLNGSYYGFEWLEELYDSNYLHERYGTNESQGSWEIVTPHRGAADTASEEELDIRAVQDINLTYAYQNLDLTDDGLFRELSGRLDIDNFLQYCALEIYLSNPDWPDNNCRVYRWYSANESYAGTYTDGRWRYVLYDMDICLARTGSSEADNPTLGEVLGAVESNWNRKSYLLPALLRRQDMQERFTEIMEEMMNGAFSYEHASEVLDGMVEEMNPEIEFYFQKAEAEEEEEELTPEAGAAKRKERYEEELEKIREFLRLRPQTMREELERLPEYIHIWEEQRAEELQE</sequence>
<reference evidence="1" key="1">
    <citation type="submission" date="2020-08" db="EMBL/GenBank/DDBJ databases">
        <title>Genome public.</title>
        <authorList>
            <person name="Liu C."/>
            <person name="Sun Q."/>
        </authorList>
    </citation>
    <scope>NUCLEOTIDE SEQUENCE</scope>
    <source>
        <strain evidence="1">NSJ-68</strain>
    </source>
</reference>
<dbReference type="EMBL" id="JACOOR010000003">
    <property type="protein sequence ID" value="MBC5659408.1"/>
    <property type="molecule type" value="Genomic_DNA"/>
</dbReference>
<name>A0A923RLN3_9FIRM</name>
<dbReference type="InterPro" id="IPR014867">
    <property type="entry name" value="Spore_coat_CotH_CotH2/3/7"/>
</dbReference>
<protein>
    <submittedName>
        <fullName evidence="1">CotH kinase family protein</fullName>
    </submittedName>
</protein>
<comment type="caution">
    <text evidence="1">The sequence shown here is derived from an EMBL/GenBank/DDBJ whole genome shotgun (WGS) entry which is preliminary data.</text>
</comment>
<dbReference type="RefSeq" id="WP_186871770.1">
    <property type="nucleotide sequence ID" value="NZ_JACOOR010000003.1"/>
</dbReference>
<proteinExistence type="predicted"/>
<keyword evidence="2" id="KW-1185">Reference proteome</keyword>
<dbReference type="Pfam" id="PF13287">
    <property type="entry name" value="Fn3_assoc"/>
    <property type="match status" value="1"/>
</dbReference>
<keyword evidence="1" id="KW-0808">Transferase</keyword>
<keyword evidence="1" id="KW-0418">Kinase</keyword>
<dbReference type="InterPro" id="IPR026876">
    <property type="entry name" value="Fn3_assoc_repeat"/>
</dbReference>
<dbReference type="Proteomes" id="UP000649345">
    <property type="component" value="Unassembled WGS sequence"/>
</dbReference>
<accession>A0A923RLN3</accession>
<gene>
    <name evidence="1" type="ORF">H8S44_06455</name>
</gene>
<evidence type="ECO:0000313" key="1">
    <source>
        <dbReference type="EMBL" id="MBC5659408.1"/>
    </source>
</evidence>
<evidence type="ECO:0000313" key="2">
    <source>
        <dbReference type="Proteomes" id="UP000649345"/>
    </source>
</evidence>